<dbReference type="InterPro" id="IPR050638">
    <property type="entry name" value="AA-Vitamin_Transporters"/>
</dbReference>
<keyword evidence="5 6" id="KW-0472">Membrane</keyword>
<protein>
    <submittedName>
        <fullName evidence="8">Drug/metabolite transporter (DMT)-like permease</fullName>
    </submittedName>
</protein>
<proteinExistence type="inferred from homology"/>
<evidence type="ECO:0000259" key="7">
    <source>
        <dbReference type="Pfam" id="PF00892"/>
    </source>
</evidence>
<feature type="transmembrane region" description="Helical" evidence="6">
    <location>
        <begin position="184"/>
        <end position="203"/>
    </location>
</feature>
<keyword evidence="4 6" id="KW-1133">Transmembrane helix</keyword>
<dbReference type="InterPro" id="IPR000620">
    <property type="entry name" value="EamA_dom"/>
</dbReference>
<evidence type="ECO:0000256" key="5">
    <source>
        <dbReference type="ARBA" id="ARBA00023136"/>
    </source>
</evidence>
<evidence type="ECO:0000313" key="9">
    <source>
        <dbReference type="Proteomes" id="UP001549320"/>
    </source>
</evidence>
<feature type="transmembrane region" description="Helical" evidence="6">
    <location>
        <begin position="125"/>
        <end position="142"/>
    </location>
</feature>
<evidence type="ECO:0000256" key="3">
    <source>
        <dbReference type="ARBA" id="ARBA00022692"/>
    </source>
</evidence>
<feature type="transmembrane region" description="Helical" evidence="6">
    <location>
        <begin position="215"/>
        <end position="235"/>
    </location>
</feature>
<keyword evidence="9" id="KW-1185">Reference proteome</keyword>
<feature type="domain" description="EamA" evidence="7">
    <location>
        <begin position="153"/>
        <end position="288"/>
    </location>
</feature>
<evidence type="ECO:0000313" key="8">
    <source>
        <dbReference type="EMBL" id="MET4578199.1"/>
    </source>
</evidence>
<dbReference type="InterPro" id="IPR037185">
    <property type="entry name" value="EmrE-like"/>
</dbReference>
<sequence>MTALSRRQLVGLVALTFMWGLNWPVMKFSLREIGPLHFRAITMSLGALGLWLFFRAQGLRMLPRGASEWRHVVVLGLPNVLGWHGLSIIALTQLPAGRAAILGFTMPVWTVLLMVLFYREPLSKRLGLAVAAVITGIALLLGDEFVQLGGSPAGILWMQGAAFCWALGTIWMRRAKLTLPPEALVVWMMVLSSVVLAVMAWTLEPTQKWNFSIPMWISLIWAIAINYGASQVVWFRLARALPPSTSAMSIMATPLIGILSAPLIVGEWPRWQDLAAMVCVVVAIAAVLLKWDAKPANP</sequence>
<evidence type="ECO:0000256" key="4">
    <source>
        <dbReference type="ARBA" id="ARBA00022989"/>
    </source>
</evidence>
<organism evidence="8 9">
    <name type="scientific">Ottowia thiooxydans</name>
    <dbReference type="NCBI Taxonomy" id="219182"/>
    <lineage>
        <taxon>Bacteria</taxon>
        <taxon>Pseudomonadati</taxon>
        <taxon>Pseudomonadota</taxon>
        <taxon>Betaproteobacteria</taxon>
        <taxon>Burkholderiales</taxon>
        <taxon>Comamonadaceae</taxon>
        <taxon>Ottowia</taxon>
    </lineage>
</organism>
<feature type="transmembrane region" description="Helical" evidence="6">
    <location>
        <begin position="74"/>
        <end position="94"/>
    </location>
</feature>
<name>A0ABV2QB03_9BURK</name>
<feature type="transmembrane region" description="Helical" evidence="6">
    <location>
        <begin position="100"/>
        <end position="118"/>
    </location>
</feature>
<dbReference type="Pfam" id="PF00892">
    <property type="entry name" value="EamA"/>
    <property type="match status" value="2"/>
</dbReference>
<dbReference type="PANTHER" id="PTHR32322">
    <property type="entry name" value="INNER MEMBRANE TRANSPORTER"/>
    <property type="match status" value="1"/>
</dbReference>
<comment type="subcellular location">
    <subcellularLocation>
        <location evidence="1">Membrane</location>
        <topology evidence="1">Multi-pass membrane protein</topology>
    </subcellularLocation>
</comment>
<feature type="transmembrane region" description="Helical" evidence="6">
    <location>
        <begin position="271"/>
        <end position="289"/>
    </location>
</feature>
<comment type="caution">
    <text evidence="8">The sequence shown here is derived from an EMBL/GenBank/DDBJ whole genome shotgun (WGS) entry which is preliminary data.</text>
</comment>
<comment type="similarity">
    <text evidence="2">Belongs to the EamA transporter family.</text>
</comment>
<feature type="domain" description="EamA" evidence="7">
    <location>
        <begin position="12"/>
        <end position="141"/>
    </location>
</feature>
<feature type="transmembrane region" description="Helical" evidence="6">
    <location>
        <begin position="9"/>
        <end position="30"/>
    </location>
</feature>
<feature type="transmembrane region" description="Helical" evidence="6">
    <location>
        <begin position="36"/>
        <end position="54"/>
    </location>
</feature>
<evidence type="ECO:0000256" key="6">
    <source>
        <dbReference type="SAM" id="Phobius"/>
    </source>
</evidence>
<feature type="transmembrane region" description="Helical" evidence="6">
    <location>
        <begin position="247"/>
        <end position="265"/>
    </location>
</feature>
<keyword evidence="3 6" id="KW-0812">Transmembrane</keyword>
<dbReference type="EMBL" id="JBEPSH010000006">
    <property type="protein sequence ID" value="MET4578199.1"/>
    <property type="molecule type" value="Genomic_DNA"/>
</dbReference>
<dbReference type="SUPFAM" id="SSF103481">
    <property type="entry name" value="Multidrug resistance efflux transporter EmrE"/>
    <property type="match status" value="2"/>
</dbReference>
<reference evidence="8 9" key="1">
    <citation type="submission" date="2024-06" db="EMBL/GenBank/DDBJ databases">
        <title>Sorghum-associated microbial communities from plants grown in Nebraska, USA.</title>
        <authorList>
            <person name="Schachtman D."/>
        </authorList>
    </citation>
    <scope>NUCLEOTIDE SEQUENCE [LARGE SCALE GENOMIC DNA]</scope>
    <source>
        <strain evidence="8 9">2709</strain>
    </source>
</reference>
<evidence type="ECO:0000256" key="1">
    <source>
        <dbReference type="ARBA" id="ARBA00004141"/>
    </source>
</evidence>
<dbReference type="PANTHER" id="PTHR32322:SF2">
    <property type="entry name" value="EAMA DOMAIN-CONTAINING PROTEIN"/>
    <property type="match status" value="1"/>
</dbReference>
<gene>
    <name evidence="8" type="ORF">ABIE13_003315</name>
</gene>
<evidence type="ECO:0000256" key="2">
    <source>
        <dbReference type="ARBA" id="ARBA00007362"/>
    </source>
</evidence>
<accession>A0ABV2QB03</accession>
<dbReference type="Proteomes" id="UP001549320">
    <property type="component" value="Unassembled WGS sequence"/>
</dbReference>
<dbReference type="RefSeq" id="WP_354445232.1">
    <property type="nucleotide sequence ID" value="NZ_JBEPSH010000006.1"/>
</dbReference>
<feature type="transmembrane region" description="Helical" evidence="6">
    <location>
        <begin position="154"/>
        <end position="172"/>
    </location>
</feature>